<name>A0A6A4XBN0_AMPAM</name>
<dbReference type="Pfam" id="PF03455">
    <property type="entry name" value="dDENN"/>
    <property type="match status" value="1"/>
</dbReference>
<gene>
    <name evidence="2" type="primary">St5</name>
    <name evidence="2" type="ORF">FJT64_017400</name>
</gene>
<feature type="domain" description="UDENN" evidence="1">
    <location>
        <begin position="1"/>
        <end position="168"/>
    </location>
</feature>
<dbReference type="Proteomes" id="UP000440578">
    <property type="component" value="Unassembled WGS sequence"/>
</dbReference>
<dbReference type="InterPro" id="IPR005112">
    <property type="entry name" value="dDENN_dom"/>
</dbReference>
<dbReference type="InterPro" id="IPR051942">
    <property type="entry name" value="DENN_domain_containing_2"/>
</dbReference>
<evidence type="ECO:0000313" key="2">
    <source>
        <dbReference type="EMBL" id="KAF0311841.1"/>
    </source>
</evidence>
<proteinExistence type="predicted"/>
<dbReference type="Gene3D" id="3.40.50.11500">
    <property type="match status" value="1"/>
</dbReference>
<evidence type="ECO:0000259" key="1">
    <source>
        <dbReference type="PROSITE" id="PS50211"/>
    </source>
</evidence>
<dbReference type="PROSITE" id="PS50211">
    <property type="entry name" value="DENN"/>
    <property type="match status" value="1"/>
</dbReference>
<dbReference type="PANTHER" id="PTHR15288:SF0">
    <property type="entry name" value="UDENN DOMAIN-CONTAINING PROTEIN"/>
    <property type="match status" value="1"/>
</dbReference>
<evidence type="ECO:0000313" key="3">
    <source>
        <dbReference type="Proteomes" id="UP000440578"/>
    </source>
</evidence>
<keyword evidence="3" id="KW-1185">Reference proteome</keyword>
<dbReference type="EMBL" id="VIIS01000212">
    <property type="protein sequence ID" value="KAF0311841.1"/>
    <property type="molecule type" value="Genomic_DNA"/>
</dbReference>
<sequence length="211" mass="22831">MNYQRLPSLPEVAILAGSLCLPSSLSEGTGSPPLSALTPPSPQVICVDLDEPSLVQSVGDEATILPRRLSRTLAEALKLAACLPGGDPAPGVASVMLAETLLRLFVEVCGHYRGHLTTQQDGRPVLQRESFVEAAPSDDVREFLEWFTETAMFAAFIESCDQQPESPAVSLFDRRVMEQHGYEEPGCHGLLRGTKQLGKALGGRFKFRLPS</sequence>
<dbReference type="SMART" id="SM00801">
    <property type="entry name" value="dDENN"/>
    <property type="match status" value="1"/>
</dbReference>
<dbReference type="AlphaFoldDB" id="A0A6A4XBN0"/>
<organism evidence="2 3">
    <name type="scientific">Amphibalanus amphitrite</name>
    <name type="common">Striped barnacle</name>
    <name type="synonym">Balanus amphitrite</name>
    <dbReference type="NCBI Taxonomy" id="1232801"/>
    <lineage>
        <taxon>Eukaryota</taxon>
        <taxon>Metazoa</taxon>
        <taxon>Ecdysozoa</taxon>
        <taxon>Arthropoda</taxon>
        <taxon>Crustacea</taxon>
        <taxon>Multicrustacea</taxon>
        <taxon>Cirripedia</taxon>
        <taxon>Thoracica</taxon>
        <taxon>Thoracicalcarea</taxon>
        <taxon>Balanomorpha</taxon>
        <taxon>Balanoidea</taxon>
        <taxon>Balanidae</taxon>
        <taxon>Amphibalaninae</taxon>
        <taxon>Amphibalanus</taxon>
    </lineage>
</organism>
<dbReference type="OrthoDB" id="6381591at2759"/>
<comment type="caution">
    <text evidence="2">The sequence shown here is derived from an EMBL/GenBank/DDBJ whole genome shotgun (WGS) entry which is preliminary data.</text>
</comment>
<protein>
    <submittedName>
        <fullName evidence="2">Suppression of tumorigenicity 5 protein</fullName>
    </submittedName>
</protein>
<reference evidence="2 3" key="1">
    <citation type="submission" date="2019-07" db="EMBL/GenBank/DDBJ databases">
        <title>Draft genome assembly of a fouling barnacle, Amphibalanus amphitrite (Darwin, 1854): The first reference genome for Thecostraca.</title>
        <authorList>
            <person name="Kim W."/>
        </authorList>
    </citation>
    <scope>NUCLEOTIDE SEQUENCE [LARGE SCALE GENOMIC DNA]</scope>
    <source>
        <strain evidence="2">SNU_AA5</strain>
        <tissue evidence="2">Soma without cirri and trophi</tissue>
    </source>
</reference>
<dbReference type="InterPro" id="IPR043153">
    <property type="entry name" value="DENN_C"/>
</dbReference>
<accession>A0A6A4XBN0</accession>
<dbReference type="PANTHER" id="PTHR15288">
    <property type="entry name" value="DENN DOMAIN-CONTAINING PROTEIN 2"/>
    <property type="match status" value="1"/>
</dbReference>
<dbReference type="InterPro" id="IPR037516">
    <property type="entry name" value="Tripartite_DENN"/>
</dbReference>